<protein>
    <submittedName>
        <fullName evidence="3">Acyltransferase</fullName>
    </submittedName>
</protein>
<feature type="domain" description="Acyltransferase 3" evidence="2">
    <location>
        <begin position="12"/>
        <end position="400"/>
    </location>
</feature>
<feature type="transmembrane region" description="Helical" evidence="1">
    <location>
        <begin position="174"/>
        <end position="193"/>
    </location>
</feature>
<evidence type="ECO:0000256" key="1">
    <source>
        <dbReference type="SAM" id="Phobius"/>
    </source>
</evidence>
<dbReference type="Pfam" id="PF01757">
    <property type="entry name" value="Acyl_transf_3"/>
    <property type="match status" value="1"/>
</dbReference>
<dbReference type="GO" id="GO:0016747">
    <property type="term" value="F:acyltransferase activity, transferring groups other than amino-acyl groups"/>
    <property type="evidence" value="ECO:0007669"/>
    <property type="project" value="InterPro"/>
</dbReference>
<keyword evidence="3" id="KW-0012">Acyltransferase</keyword>
<reference evidence="3" key="2">
    <citation type="submission" date="2020-09" db="EMBL/GenBank/DDBJ databases">
        <authorList>
            <person name="Sun Q."/>
            <person name="Ohkuma M."/>
        </authorList>
    </citation>
    <scope>NUCLEOTIDE SEQUENCE</scope>
    <source>
        <strain evidence="3">JCM 30078</strain>
    </source>
</reference>
<evidence type="ECO:0000313" key="4">
    <source>
        <dbReference type="Proteomes" id="UP000635983"/>
    </source>
</evidence>
<name>A0A917PK80_9PSED</name>
<feature type="transmembrane region" description="Helical" evidence="1">
    <location>
        <begin position="242"/>
        <end position="259"/>
    </location>
</feature>
<feature type="transmembrane region" description="Helical" evidence="1">
    <location>
        <begin position="271"/>
        <end position="288"/>
    </location>
</feature>
<feature type="transmembrane region" description="Helical" evidence="1">
    <location>
        <begin position="329"/>
        <end position="351"/>
    </location>
</feature>
<evidence type="ECO:0000313" key="3">
    <source>
        <dbReference type="EMBL" id="GGJ82578.1"/>
    </source>
</evidence>
<evidence type="ECO:0000259" key="2">
    <source>
        <dbReference type="Pfam" id="PF01757"/>
    </source>
</evidence>
<organism evidence="3 4">
    <name type="scientific">Pseudomonas matsuisoli</name>
    <dbReference type="NCBI Taxonomy" id="1515666"/>
    <lineage>
        <taxon>Bacteria</taxon>
        <taxon>Pseudomonadati</taxon>
        <taxon>Pseudomonadota</taxon>
        <taxon>Gammaproteobacteria</taxon>
        <taxon>Pseudomonadales</taxon>
        <taxon>Pseudomonadaceae</taxon>
        <taxon>Pseudomonas</taxon>
    </lineage>
</organism>
<dbReference type="Proteomes" id="UP000635983">
    <property type="component" value="Unassembled WGS sequence"/>
</dbReference>
<keyword evidence="1" id="KW-0812">Transmembrane</keyword>
<accession>A0A917PK80</accession>
<keyword evidence="1" id="KW-0472">Membrane</keyword>
<proteinExistence type="predicted"/>
<comment type="caution">
    <text evidence="3">The sequence shown here is derived from an EMBL/GenBank/DDBJ whole genome shotgun (WGS) entry which is preliminary data.</text>
</comment>
<keyword evidence="4" id="KW-1185">Reference proteome</keyword>
<dbReference type="PANTHER" id="PTHR23028">
    <property type="entry name" value="ACETYLTRANSFERASE"/>
    <property type="match status" value="1"/>
</dbReference>
<feature type="transmembrane region" description="Helical" evidence="1">
    <location>
        <begin position="12"/>
        <end position="31"/>
    </location>
</feature>
<dbReference type="PANTHER" id="PTHR23028:SF53">
    <property type="entry name" value="ACYL_TRANSF_3 DOMAIN-CONTAINING PROTEIN"/>
    <property type="match status" value="1"/>
</dbReference>
<keyword evidence="3" id="KW-0808">Transferase</keyword>
<reference evidence="3" key="1">
    <citation type="journal article" date="2014" name="Int. J. Syst. Evol. Microbiol.">
        <title>Complete genome sequence of Corynebacterium casei LMG S-19264T (=DSM 44701T), isolated from a smear-ripened cheese.</title>
        <authorList>
            <consortium name="US DOE Joint Genome Institute (JGI-PGF)"/>
            <person name="Walter F."/>
            <person name="Albersmeier A."/>
            <person name="Kalinowski J."/>
            <person name="Ruckert C."/>
        </authorList>
    </citation>
    <scope>NUCLEOTIDE SEQUENCE</scope>
    <source>
        <strain evidence="3">JCM 30078</strain>
    </source>
</reference>
<dbReference type="GO" id="GO:0009103">
    <property type="term" value="P:lipopolysaccharide biosynthetic process"/>
    <property type="evidence" value="ECO:0007669"/>
    <property type="project" value="TreeGrafter"/>
</dbReference>
<dbReference type="EMBL" id="BMPO01000001">
    <property type="protein sequence ID" value="GGJ82578.1"/>
    <property type="molecule type" value="Genomic_DNA"/>
</dbReference>
<keyword evidence="1" id="KW-1133">Transmembrane helix</keyword>
<dbReference type="InterPro" id="IPR050879">
    <property type="entry name" value="Acyltransferase_3"/>
</dbReference>
<feature type="transmembrane region" description="Helical" evidence="1">
    <location>
        <begin position="294"/>
        <end position="317"/>
    </location>
</feature>
<feature type="transmembrane region" description="Helical" evidence="1">
    <location>
        <begin position="383"/>
        <end position="400"/>
    </location>
</feature>
<sequence length="428" mass="48739">MPVGTQQKQRFIGLEWLRFLMGMYVAVYHTAHMYFPEDGSLQWLRDATSMGFFATSTFFVLSGFLLAHVYFVDDRLREPAPSFWLKRLANLYPIHVFSLLLTIAVLLLMQYMAIPPDGAKASVRFVVFDTNEVLARQQPELFHHYMSNWELALNSALQLTLLHAWNPFYLTFNAPLWSISALFFFYLMFPIFGPRLMASKQPWKLLLLVGGLYLIPPLFVIWNQDYGIPYTGLIHRFPLFRLPEFLAGILAYSIFRYQSEASTLPGRPVRLALIAYVAVSFCTATVLFTSGPKFWYYLLHNGLLLPAQLILVYLTALIAEPRSASLKKWLPRLGAASLSIFVLHVPLSALFRTLEKLLMGDLPLCFSDWSACIAAAGRFENTLTGYFIFLALLIVASVLFQERLVTPTRKWIVAKLLPLVAKPSKPAS</sequence>
<feature type="transmembrane region" description="Helical" evidence="1">
    <location>
        <begin position="205"/>
        <end position="222"/>
    </location>
</feature>
<dbReference type="InterPro" id="IPR002656">
    <property type="entry name" value="Acyl_transf_3_dom"/>
</dbReference>
<gene>
    <name evidence="3" type="ORF">GCM10009304_05690</name>
</gene>
<dbReference type="GO" id="GO:0016020">
    <property type="term" value="C:membrane"/>
    <property type="evidence" value="ECO:0007669"/>
    <property type="project" value="TreeGrafter"/>
</dbReference>
<dbReference type="AlphaFoldDB" id="A0A917PK80"/>
<feature type="transmembrane region" description="Helical" evidence="1">
    <location>
        <begin position="51"/>
        <end position="71"/>
    </location>
</feature>
<feature type="transmembrane region" description="Helical" evidence="1">
    <location>
        <begin position="92"/>
        <end position="114"/>
    </location>
</feature>